<evidence type="ECO:0000256" key="4">
    <source>
        <dbReference type="ARBA" id="ARBA00022597"/>
    </source>
</evidence>
<feature type="domain" description="PTS EIIC type-1" evidence="14">
    <location>
        <begin position="116"/>
        <end position="450"/>
    </location>
</feature>
<dbReference type="GO" id="GO:0090588">
    <property type="term" value="F:protein-phosphocysteine-N-acetylmuramate phosphotransferase system transporter activity"/>
    <property type="evidence" value="ECO:0007669"/>
    <property type="project" value="TreeGrafter"/>
</dbReference>
<dbReference type="AlphaFoldDB" id="A0A926EWT9"/>
<dbReference type="PANTHER" id="PTHR30175">
    <property type="entry name" value="PHOSPHOTRANSFERASE SYSTEM TRANSPORT PROTEIN"/>
    <property type="match status" value="1"/>
</dbReference>
<feature type="transmembrane region" description="Helical" evidence="12">
    <location>
        <begin position="421"/>
        <end position="442"/>
    </location>
</feature>
<keyword evidence="7 12" id="KW-0812">Transmembrane</keyword>
<evidence type="ECO:0000313" key="15">
    <source>
        <dbReference type="EMBL" id="MBC8591318.1"/>
    </source>
</evidence>
<dbReference type="GO" id="GO:0005886">
    <property type="term" value="C:plasma membrane"/>
    <property type="evidence" value="ECO:0007669"/>
    <property type="project" value="UniProtKB-SubCell"/>
</dbReference>
<keyword evidence="2" id="KW-0813">Transport</keyword>
<feature type="domain" description="PTS EIIB type-1" evidence="13">
    <location>
        <begin position="6"/>
        <end position="89"/>
    </location>
</feature>
<dbReference type="Pfam" id="PF00367">
    <property type="entry name" value="PTS_EIIB"/>
    <property type="match status" value="1"/>
</dbReference>
<dbReference type="PROSITE" id="PS51098">
    <property type="entry name" value="PTS_EIIB_TYPE_1"/>
    <property type="match status" value="1"/>
</dbReference>
<proteinExistence type="predicted"/>
<feature type="transmembrane region" description="Helical" evidence="12">
    <location>
        <begin position="212"/>
        <end position="229"/>
    </location>
</feature>
<evidence type="ECO:0000256" key="3">
    <source>
        <dbReference type="ARBA" id="ARBA00022475"/>
    </source>
</evidence>
<dbReference type="Pfam" id="PF02378">
    <property type="entry name" value="PTS_EIIC"/>
    <property type="match status" value="1"/>
</dbReference>
<feature type="transmembrane region" description="Helical" evidence="12">
    <location>
        <begin position="155"/>
        <end position="174"/>
    </location>
</feature>
<dbReference type="FunFam" id="3.30.1360.60:FF:000001">
    <property type="entry name" value="PTS system glucose-specific IIBC component PtsG"/>
    <property type="match status" value="1"/>
</dbReference>
<keyword evidence="8" id="KW-0418">Kinase</keyword>
<dbReference type="InterPro" id="IPR003352">
    <property type="entry name" value="PTS_EIIC"/>
</dbReference>
<dbReference type="PANTHER" id="PTHR30175:SF3">
    <property type="entry name" value="PTS SYSTEM N-ACETYLMURAMIC ACID-SPECIFIC EIIBC COMPONENT"/>
    <property type="match status" value="1"/>
</dbReference>
<dbReference type="InterPro" id="IPR001996">
    <property type="entry name" value="PTS_IIB_1"/>
</dbReference>
<dbReference type="Gene3D" id="3.30.1360.60">
    <property type="entry name" value="Glucose permease domain IIB"/>
    <property type="match status" value="1"/>
</dbReference>
<evidence type="ECO:0000256" key="12">
    <source>
        <dbReference type="SAM" id="Phobius"/>
    </source>
</evidence>
<dbReference type="CDD" id="cd00212">
    <property type="entry name" value="PTS_IIB_glc"/>
    <property type="match status" value="1"/>
</dbReference>
<dbReference type="InterPro" id="IPR013013">
    <property type="entry name" value="PTS_EIIC_1"/>
</dbReference>
<keyword evidence="10 12" id="KW-0472">Membrane</keyword>
<gene>
    <name evidence="15" type="ORF">H8689_09375</name>
</gene>
<evidence type="ECO:0000256" key="2">
    <source>
        <dbReference type="ARBA" id="ARBA00022448"/>
    </source>
</evidence>
<evidence type="ECO:0000256" key="7">
    <source>
        <dbReference type="ARBA" id="ARBA00022692"/>
    </source>
</evidence>
<keyword evidence="9 12" id="KW-1133">Transmembrane helix</keyword>
<keyword evidence="5" id="KW-0808">Transferase</keyword>
<evidence type="ECO:0000256" key="6">
    <source>
        <dbReference type="ARBA" id="ARBA00022683"/>
    </source>
</evidence>
<evidence type="ECO:0000313" key="16">
    <source>
        <dbReference type="Proteomes" id="UP000601522"/>
    </source>
</evidence>
<dbReference type="RefSeq" id="WP_249324186.1">
    <property type="nucleotide sequence ID" value="NZ_JACRTK010000004.1"/>
</dbReference>
<keyword evidence="3" id="KW-1003">Cell membrane</keyword>
<dbReference type="EMBL" id="JACRTK010000004">
    <property type="protein sequence ID" value="MBC8591318.1"/>
    <property type="molecule type" value="Genomic_DNA"/>
</dbReference>
<dbReference type="GO" id="GO:0008982">
    <property type="term" value="F:protein-N(PI)-phosphohistidine-sugar phosphotransferase activity"/>
    <property type="evidence" value="ECO:0007669"/>
    <property type="project" value="InterPro"/>
</dbReference>
<evidence type="ECO:0000256" key="8">
    <source>
        <dbReference type="ARBA" id="ARBA00022777"/>
    </source>
</evidence>
<feature type="transmembrane region" description="Helical" evidence="12">
    <location>
        <begin position="241"/>
        <end position="262"/>
    </location>
</feature>
<evidence type="ECO:0000256" key="10">
    <source>
        <dbReference type="ARBA" id="ARBA00023136"/>
    </source>
</evidence>
<dbReference type="PROSITE" id="PS51103">
    <property type="entry name" value="PTS_EIIC_TYPE_1"/>
    <property type="match status" value="1"/>
</dbReference>
<dbReference type="InterPro" id="IPR018113">
    <property type="entry name" value="PTrfase_EIIB_Cys"/>
</dbReference>
<feature type="active site" description="Phosphocysteine intermediate; for EIIB activity" evidence="11">
    <location>
        <position position="28"/>
    </location>
</feature>
<keyword evidence="16" id="KW-1185">Reference proteome</keyword>
<dbReference type="InterPro" id="IPR036878">
    <property type="entry name" value="Glu_permease_IIB"/>
</dbReference>
<feature type="transmembrane region" description="Helical" evidence="12">
    <location>
        <begin position="121"/>
        <end position="143"/>
    </location>
</feature>
<sequence length="450" mass="46446">MSDKIKNIANGILANVGGETNIKSFENCMTRVRLVLKDGSKLNKTTLQKVDGVMGVVESGDQVQVIVGPSVASKVSDYIRSNTDLRVKDVPEFGQADEVKAQTKERYKAPLSDVFKKISNIFIPLIPAFIGSGLIMGINNILINQEIVKNTNITGLLGAFAGAVFAYMAIMVGMNAAKVFGGSPAIGGLMAGITISPALAGITLFGRELVPGRGGIIAVLLVVWFASGLEKRLRKAIPETLELILTPLLTVLISGFVAVLVLQPIGGAISDGIGKAVTTAIEGGGPVIGFILGGAFLPLVMTGLHQGLTPIHADLLAKGPNTLLPILAMAGAGQVGASIAVYVKTKNERLKRTVASALPVGILGVGEPLIYGVTLPLGKPFLGACIGGAVGGAIIAAFNVGSLSMGLSGIPLALLIESSKVLQYLIGILGAYIAGFIATYLIGFNDPVEE</sequence>
<evidence type="ECO:0000256" key="11">
    <source>
        <dbReference type="PROSITE-ProRule" id="PRU00421"/>
    </source>
</evidence>
<dbReference type="PROSITE" id="PS01035">
    <property type="entry name" value="PTS_EIIB_TYPE_1_CYS"/>
    <property type="match status" value="1"/>
</dbReference>
<comment type="caution">
    <text evidence="15">The sequence shown here is derived from an EMBL/GenBank/DDBJ whole genome shotgun (WGS) entry which is preliminary data.</text>
</comment>
<reference evidence="15 16" key="1">
    <citation type="submission" date="2020-08" db="EMBL/GenBank/DDBJ databases">
        <title>Genome public.</title>
        <authorList>
            <person name="Liu C."/>
            <person name="Sun Q."/>
        </authorList>
    </citation>
    <scope>NUCLEOTIDE SEQUENCE [LARGE SCALE GENOMIC DNA]</scope>
    <source>
        <strain evidence="15 16">NSJ-26</strain>
    </source>
</reference>
<comment type="subcellular location">
    <subcellularLocation>
        <location evidence="1">Cell membrane</location>
        <topology evidence="1">Multi-pass membrane protein</topology>
    </subcellularLocation>
</comment>
<evidence type="ECO:0000256" key="1">
    <source>
        <dbReference type="ARBA" id="ARBA00004651"/>
    </source>
</evidence>
<dbReference type="SUPFAM" id="SSF55604">
    <property type="entry name" value="Glucose permease domain IIB"/>
    <property type="match status" value="1"/>
</dbReference>
<dbReference type="GO" id="GO:0009401">
    <property type="term" value="P:phosphoenolpyruvate-dependent sugar phosphotransferase system"/>
    <property type="evidence" value="ECO:0007669"/>
    <property type="project" value="UniProtKB-KW"/>
</dbReference>
<dbReference type="GO" id="GO:0016301">
    <property type="term" value="F:kinase activity"/>
    <property type="evidence" value="ECO:0007669"/>
    <property type="project" value="UniProtKB-KW"/>
</dbReference>
<keyword evidence="6" id="KW-0598">Phosphotransferase system</keyword>
<evidence type="ECO:0000259" key="14">
    <source>
        <dbReference type="PROSITE" id="PS51103"/>
    </source>
</evidence>
<accession>A0A926EWT9</accession>
<feature type="transmembrane region" description="Helical" evidence="12">
    <location>
        <begin position="355"/>
        <end position="375"/>
    </location>
</feature>
<feature type="transmembrane region" description="Helical" evidence="12">
    <location>
        <begin position="186"/>
        <end position="206"/>
    </location>
</feature>
<organism evidence="15 16">
    <name type="scientific">Wansuia hejianensis</name>
    <dbReference type="NCBI Taxonomy" id="2763667"/>
    <lineage>
        <taxon>Bacteria</taxon>
        <taxon>Bacillati</taxon>
        <taxon>Bacillota</taxon>
        <taxon>Clostridia</taxon>
        <taxon>Lachnospirales</taxon>
        <taxon>Lachnospiraceae</taxon>
        <taxon>Wansuia</taxon>
    </lineage>
</organism>
<evidence type="ECO:0000256" key="9">
    <source>
        <dbReference type="ARBA" id="ARBA00022989"/>
    </source>
</evidence>
<evidence type="ECO:0000256" key="5">
    <source>
        <dbReference type="ARBA" id="ARBA00022679"/>
    </source>
</evidence>
<feature type="transmembrane region" description="Helical" evidence="12">
    <location>
        <begin position="323"/>
        <end position="343"/>
    </location>
</feature>
<dbReference type="Proteomes" id="UP000601522">
    <property type="component" value="Unassembled WGS sequence"/>
</dbReference>
<keyword evidence="4" id="KW-0762">Sugar transport</keyword>
<protein>
    <submittedName>
        <fullName evidence="15">PTS transporter subunit EIIC</fullName>
    </submittedName>
</protein>
<evidence type="ECO:0000259" key="13">
    <source>
        <dbReference type="PROSITE" id="PS51098"/>
    </source>
</evidence>
<dbReference type="InterPro" id="IPR050558">
    <property type="entry name" value="PTS_Sugar-Specific_Components"/>
</dbReference>
<name>A0A926EWT9_9FIRM</name>